<dbReference type="OrthoDB" id="365077at2759"/>
<dbReference type="SUPFAM" id="SSF52949">
    <property type="entry name" value="Macro domain-like"/>
    <property type="match status" value="1"/>
</dbReference>
<proteinExistence type="predicted"/>
<dbReference type="EMBL" id="BDSA01000004">
    <property type="protein sequence ID" value="GBE62233.1"/>
    <property type="molecule type" value="Genomic_DNA"/>
</dbReference>
<dbReference type="PANTHER" id="PTHR11106:SF72">
    <property type="entry name" value="GANGLIOSIDE-INDUCED DIFFERENTIATION-ASSOCIATED PROTEIN 2"/>
    <property type="match status" value="1"/>
</dbReference>
<dbReference type="PROSITE" id="PS51154">
    <property type="entry name" value="MACRO"/>
    <property type="match status" value="1"/>
</dbReference>
<organism evidence="2 3">
    <name type="scientific">Babesia ovata</name>
    <dbReference type="NCBI Taxonomy" id="189622"/>
    <lineage>
        <taxon>Eukaryota</taxon>
        <taxon>Sar</taxon>
        <taxon>Alveolata</taxon>
        <taxon>Apicomplexa</taxon>
        <taxon>Aconoidasida</taxon>
        <taxon>Piroplasmida</taxon>
        <taxon>Babesiidae</taxon>
        <taxon>Babesia</taxon>
    </lineage>
</organism>
<dbReference type="Pfam" id="PF01661">
    <property type="entry name" value="Macro"/>
    <property type="match status" value="1"/>
</dbReference>
<evidence type="ECO:0000313" key="2">
    <source>
        <dbReference type="EMBL" id="GBE62233.1"/>
    </source>
</evidence>
<dbReference type="AlphaFoldDB" id="A0A2H6KGW2"/>
<dbReference type="Gene3D" id="3.40.220.10">
    <property type="entry name" value="Leucine Aminopeptidase, subunit E, domain 1"/>
    <property type="match status" value="1"/>
</dbReference>
<reference evidence="2 3" key="1">
    <citation type="journal article" date="2017" name="BMC Genomics">
        <title>Whole-genome assembly of Babesia ovata and comparative genomics between closely related pathogens.</title>
        <authorList>
            <person name="Yamagishi J."/>
            <person name="Asada M."/>
            <person name="Hakimi H."/>
            <person name="Tanaka T.Q."/>
            <person name="Sugimoto C."/>
            <person name="Kawazu S."/>
        </authorList>
    </citation>
    <scope>NUCLEOTIDE SEQUENCE [LARGE SCALE GENOMIC DNA]</scope>
    <source>
        <strain evidence="2 3">Miyake</strain>
    </source>
</reference>
<protein>
    <submittedName>
        <fullName evidence="2">-Ganglioside-induced differentiation-associated 2, putative</fullName>
    </submittedName>
</protein>
<dbReference type="Proteomes" id="UP000236319">
    <property type="component" value="Unassembled WGS sequence"/>
</dbReference>
<sequence length="407" mass="45964">MTVHAVDDLADTVCWVVGEIGQILDPEFLDCPTREPPKYIKKVPQCHMDAWNNFHKWVISEVPTCKAEPKFLINEELNEKIFIGNCDILELEVGAIAVFLDEYTPHASRTARRIQIQSGNEIPYEELSRLRCGDVLLRRSYNIGSEHVVYAVSPRYSTKYPDAWANVLNMCVREALKAAISAGVDSVAFPLTMGREGTYPDNGFATAVLRAVRRWLELPTVATNIARVFFFGVDEESYCLMRRFFPRDKTEEKLSAEISEAGNEYGEIVKEERNIRISAGLRSENGESDDTTAKPMQINAPLANFSDNCRVGSDRQLSAKDYDFDYYCRLSLSLMRTPVYREMDDSGFAMILGRDVAQRPVIAIDAAKMPSSISNTHAVAYVLRIMQPILQNKFVMLLLNMGRELTG</sequence>
<dbReference type="PANTHER" id="PTHR11106">
    <property type="entry name" value="GANGLIOSIDE INDUCED DIFFERENTIATION ASSOCIATED PROTEIN 2-RELATED"/>
    <property type="match status" value="1"/>
</dbReference>
<keyword evidence="3" id="KW-1185">Reference proteome</keyword>
<feature type="domain" description="Macro" evidence="1">
    <location>
        <begin position="68"/>
        <end position="249"/>
    </location>
</feature>
<gene>
    <name evidence="2" type="ORF">BOVATA_037260</name>
</gene>
<dbReference type="VEuPathDB" id="PiroplasmaDB:BOVATA_037260"/>
<dbReference type="RefSeq" id="XP_028868476.1">
    <property type="nucleotide sequence ID" value="XM_029012643.1"/>
</dbReference>
<evidence type="ECO:0000313" key="3">
    <source>
        <dbReference type="Proteomes" id="UP000236319"/>
    </source>
</evidence>
<name>A0A2H6KGW2_9APIC</name>
<dbReference type="GeneID" id="39876003"/>
<dbReference type="InterPro" id="IPR002589">
    <property type="entry name" value="Macro_dom"/>
</dbReference>
<evidence type="ECO:0000259" key="1">
    <source>
        <dbReference type="PROSITE" id="PS51154"/>
    </source>
</evidence>
<dbReference type="InterPro" id="IPR043472">
    <property type="entry name" value="Macro_dom-like"/>
</dbReference>
<accession>A0A2H6KGW2</accession>
<comment type="caution">
    <text evidence="2">The sequence shown here is derived from an EMBL/GenBank/DDBJ whole genome shotgun (WGS) entry which is preliminary data.</text>
</comment>